<name>A0AAD2G514_9STRA</name>
<reference evidence="8" key="1">
    <citation type="submission" date="2023-08" db="EMBL/GenBank/DDBJ databases">
        <authorList>
            <person name="Audoor S."/>
            <person name="Bilcke G."/>
        </authorList>
    </citation>
    <scope>NUCLEOTIDE SEQUENCE</scope>
</reference>
<evidence type="ECO:0000313" key="9">
    <source>
        <dbReference type="Proteomes" id="UP001295423"/>
    </source>
</evidence>
<evidence type="ECO:0000256" key="3">
    <source>
        <dbReference type="ARBA" id="ARBA00022989"/>
    </source>
</evidence>
<dbReference type="PANTHER" id="PTHR22950">
    <property type="entry name" value="AMINO ACID TRANSPORTER"/>
    <property type="match status" value="1"/>
</dbReference>
<feature type="transmembrane region" description="Helical" evidence="6">
    <location>
        <begin position="318"/>
        <end position="339"/>
    </location>
</feature>
<evidence type="ECO:0000256" key="4">
    <source>
        <dbReference type="ARBA" id="ARBA00023136"/>
    </source>
</evidence>
<evidence type="ECO:0000256" key="2">
    <source>
        <dbReference type="ARBA" id="ARBA00022692"/>
    </source>
</evidence>
<feature type="transmembrane region" description="Helical" evidence="6">
    <location>
        <begin position="250"/>
        <end position="270"/>
    </location>
</feature>
<evidence type="ECO:0000256" key="6">
    <source>
        <dbReference type="SAM" id="Phobius"/>
    </source>
</evidence>
<feature type="transmembrane region" description="Helical" evidence="6">
    <location>
        <begin position="361"/>
        <end position="386"/>
    </location>
</feature>
<dbReference type="PANTHER" id="PTHR22950:SF666">
    <property type="entry name" value="VACUOLAR AMINO ACID TRANSPORTER 4"/>
    <property type="match status" value="1"/>
</dbReference>
<evidence type="ECO:0000256" key="1">
    <source>
        <dbReference type="ARBA" id="ARBA00004141"/>
    </source>
</evidence>
<keyword evidence="9" id="KW-1185">Reference proteome</keyword>
<feature type="region of interest" description="Disordered" evidence="5">
    <location>
        <begin position="93"/>
        <end position="115"/>
    </location>
</feature>
<feature type="transmembrane region" description="Helical" evidence="6">
    <location>
        <begin position="445"/>
        <end position="466"/>
    </location>
</feature>
<feature type="transmembrane region" description="Helical" evidence="6">
    <location>
        <begin position="486"/>
        <end position="503"/>
    </location>
</feature>
<dbReference type="GO" id="GO:0016020">
    <property type="term" value="C:membrane"/>
    <property type="evidence" value="ECO:0007669"/>
    <property type="project" value="UniProtKB-SubCell"/>
</dbReference>
<feature type="compositionally biased region" description="Polar residues" evidence="5">
    <location>
        <begin position="1"/>
        <end position="14"/>
    </location>
</feature>
<feature type="transmembrane region" description="Helical" evidence="6">
    <location>
        <begin position="547"/>
        <end position="567"/>
    </location>
</feature>
<proteinExistence type="predicted"/>
<evidence type="ECO:0000313" key="8">
    <source>
        <dbReference type="EMBL" id="CAJ1959847.1"/>
    </source>
</evidence>
<dbReference type="InterPro" id="IPR013057">
    <property type="entry name" value="AA_transpt_TM"/>
</dbReference>
<keyword evidence="4 6" id="KW-0472">Membrane</keyword>
<dbReference type="Pfam" id="PF01490">
    <property type="entry name" value="Aa_trans"/>
    <property type="match status" value="1"/>
</dbReference>
<sequence length="571" mass="63158">MDDFGETQSQQHANTYIAGEDNSRLKQVARDFGLTKTDARIPQPNIRSLPQSLKLFWSDDTLERSRMHSVGALGDNEHIDDHGDVHMTLTVRKRRRRDGRAEQNQPDYGGNLSNLFQGPDSSTSLKSLVEVEETIDVVEGGSMTAAIFGIIKGTIGPAVLFLPKGFQMAGYAFAIPTMILATTAYIYSANRLLQCWKVERERADKIDEIRALLMESPKRYGATEESRPAEGSTMLTYPELARRAFGRGAIFVQLGIALMQFGVCLTYLIFVPQNLYEAFRMLLGWDVNKTVFLIAMLLIEVPLSWIRDIRRLTPFNVLATMLTAYGLFSCLVLAFWEIAKDPESSYFDRLAALPATNSDTWILFIGTAFFAFEGGITLIVPLQGAVFREEDKQRFPSVNQTVTSRIVAFYMFFAITCWAAFGTSIRTALTASLPPGPYATSVQLAYSVAVIFTFPLQAFPAMEVVFHHSTSGASKTDPSERTKLNAQASLVVCMLGIVAYLAIDYLGNVVSLLGSLVGIPIALIFPPMMHNIIGRDLSKSTKLLNTFVAGLGFVVMGITSYITIIQWDKGA</sequence>
<feature type="transmembrane region" description="Helical" evidence="6">
    <location>
        <begin position="509"/>
        <end position="526"/>
    </location>
</feature>
<evidence type="ECO:0000256" key="5">
    <source>
        <dbReference type="SAM" id="MobiDB-lite"/>
    </source>
</evidence>
<dbReference type="EMBL" id="CAKOGP040002025">
    <property type="protein sequence ID" value="CAJ1959847.1"/>
    <property type="molecule type" value="Genomic_DNA"/>
</dbReference>
<feature type="transmembrane region" description="Helical" evidence="6">
    <location>
        <begin position="168"/>
        <end position="187"/>
    </location>
</feature>
<dbReference type="GO" id="GO:0015179">
    <property type="term" value="F:L-amino acid transmembrane transporter activity"/>
    <property type="evidence" value="ECO:0007669"/>
    <property type="project" value="TreeGrafter"/>
</dbReference>
<keyword evidence="3 6" id="KW-1133">Transmembrane helix</keyword>
<organism evidence="8 9">
    <name type="scientific">Cylindrotheca closterium</name>
    <dbReference type="NCBI Taxonomy" id="2856"/>
    <lineage>
        <taxon>Eukaryota</taxon>
        <taxon>Sar</taxon>
        <taxon>Stramenopiles</taxon>
        <taxon>Ochrophyta</taxon>
        <taxon>Bacillariophyta</taxon>
        <taxon>Bacillariophyceae</taxon>
        <taxon>Bacillariophycidae</taxon>
        <taxon>Bacillariales</taxon>
        <taxon>Bacillariaceae</taxon>
        <taxon>Cylindrotheca</taxon>
    </lineage>
</organism>
<comment type="caution">
    <text evidence="8">The sequence shown here is derived from an EMBL/GenBank/DDBJ whole genome shotgun (WGS) entry which is preliminary data.</text>
</comment>
<dbReference type="Proteomes" id="UP001295423">
    <property type="component" value="Unassembled WGS sequence"/>
</dbReference>
<feature type="compositionally biased region" description="Polar residues" evidence="5">
    <location>
        <begin position="102"/>
        <end position="115"/>
    </location>
</feature>
<feature type="region of interest" description="Disordered" evidence="5">
    <location>
        <begin position="1"/>
        <end position="20"/>
    </location>
</feature>
<keyword evidence="2 6" id="KW-0812">Transmembrane</keyword>
<evidence type="ECO:0000259" key="7">
    <source>
        <dbReference type="Pfam" id="PF01490"/>
    </source>
</evidence>
<protein>
    <recommendedName>
        <fullName evidence="7">Amino acid transporter transmembrane domain-containing protein</fullName>
    </recommendedName>
</protein>
<feature type="domain" description="Amino acid transporter transmembrane" evidence="7">
    <location>
        <begin position="140"/>
        <end position="564"/>
    </location>
</feature>
<dbReference type="AlphaFoldDB" id="A0AAD2G514"/>
<accession>A0AAD2G514</accession>
<feature type="transmembrane region" description="Helical" evidence="6">
    <location>
        <begin position="290"/>
        <end position="306"/>
    </location>
</feature>
<feature type="transmembrane region" description="Helical" evidence="6">
    <location>
        <begin position="407"/>
        <end position="425"/>
    </location>
</feature>
<comment type="subcellular location">
    <subcellularLocation>
        <location evidence="1">Membrane</location>
        <topology evidence="1">Multi-pass membrane protein</topology>
    </subcellularLocation>
</comment>
<gene>
    <name evidence="8" type="ORF">CYCCA115_LOCUS18266</name>
</gene>